<reference evidence="1" key="1">
    <citation type="submission" date="2023-10" db="EMBL/GenBank/DDBJ databases">
        <title>Genome assembly of Pristionchus species.</title>
        <authorList>
            <person name="Yoshida K."/>
            <person name="Sommer R.J."/>
        </authorList>
    </citation>
    <scope>NUCLEOTIDE SEQUENCE</scope>
    <source>
        <strain evidence="1">RS0144</strain>
    </source>
</reference>
<organism evidence="1 2">
    <name type="scientific">Pristionchus entomophagus</name>
    <dbReference type="NCBI Taxonomy" id="358040"/>
    <lineage>
        <taxon>Eukaryota</taxon>
        <taxon>Metazoa</taxon>
        <taxon>Ecdysozoa</taxon>
        <taxon>Nematoda</taxon>
        <taxon>Chromadorea</taxon>
        <taxon>Rhabditida</taxon>
        <taxon>Rhabditina</taxon>
        <taxon>Diplogasteromorpha</taxon>
        <taxon>Diplogasteroidea</taxon>
        <taxon>Neodiplogasteridae</taxon>
        <taxon>Pristionchus</taxon>
    </lineage>
</organism>
<keyword evidence="2" id="KW-1185">Reference proteome</keyword>
<dbReference type="Proteomes" id="UP001432027">
    <property type="component" value="Unassembled WGS sequence"/>
</dbReference>
<comment type="caution">
    <text evidence="1">The sequence shown here is derived from an EMBL/GenBank/DDBJ whole genome shotgun (WGS) entry which is preliminary data.</text>
</comment>
<sequence>MASTRGVKLHEIGHPTYLFQLCLPNSREAISLPSACFELEKAADNMNELKFKQRCVNVHNQDVMQLHCDLCKKELFKFDIIKHFLSDSHRREVSSLGAEISIPVVKFWMGTLLSAAALAAPQL</sequence>
<protein>
    <recommendedName>
        <fullName evidence="3">C2H2-type domain-containing protein</fullName>
    </recommendedName>
</protein>
<evidence type="ECO:0000313" key="2">
    <source>
        <dbReference type="Proteomes" id="UP001432027"/>
    </source>
</evidence>
<name>A0AAV5SNU2_9BILA</name>
<dbReference type="EMBL" id="BTSX01000001">
    <property type="protein sequence ID" value="GMS81819.1"/>
    <property type="molecule type" value="Genomic_DNA"/>
</dbReference>
<dbReference type="AlphaFoldDB" id="A0AAV5SNU2"/>
<evidence type="ECO:0008006" key="3">
    <source>
        <dbReference type="Google" id="ProtNLM"/>
    </source>
</evidence>
<evidence type="ECO:0000313" key="1">
    <source>
        <dbReference type="EMBL" id="GMS81819.1"/>
    </source>
</evidence>
<feature type="non-terminal residue" evidence="1">
    <location>
        <position position="123"/>
    </location>
</feature>
<gene>
    <name evidence="1" type="ORF">PENTCL1PPCAC_3994</name>
</gene>
<accession>A0AAV5SNU2</accession>
<proteinExistence type="predicted"/>